<feature type="compositionally biased region" description="Basic residues" evidence="1">
    <location>
        <begin position="83"/>
        <end position="102"/>
    </location>
</feature>
<feature type="chain" id="PRO_5031303980" description="Secreted protein" evidence="2">
    <location>
        <begin position="18"/>
        <end position="160"/>
    </location>
</feature>
<keyword evidence="2" id="KW-0732">Signal</keyword>
<evidence type="ECO:0000313" key="3">
    <source>
        <dbReference type="EMBL" id="CAD9725431.1"/>
    </source>
</evidence>
<sequence>MFFFFFFFFWEAHNTLAPACVTRLKNIYGCVGGPTLQSLLPRTEETVAVGYHGHGEEERDDHNVQLRVEIDRRRRWGRSWRRPPKEMHLHRHSSLRGAKTRGRAGGTGERQHHGAKAHSRGRRKGAHQQDGDGAGHRASGLWQQARKCPDVEIDAFSQIA</sequence>
<evidence type="ECO:0000256" key="1">
    <source>
        <dbReference type="SAM" id="MobiDB-lite"/>
    </source>
</evidence>
<reference evidence="3" key="1">
    <citation type="submission" date="2021-01" db="EMBL/GenBank/DDBJ databases">
        <authorList>
            <person name="Corre E."/>
            <person name="Pelletier E."/>
            <person name="Niang G."/>
            <person name="Scheremetjew M."/>
            <person name="Finn R."/>
            <person name="Kale V."/>
            <person name="Holt S."/>
            <person name="Cochrane G."/>
            <person name="Meng A."/>
            <person name="Brown T."/>
            <person name="Cohen L."/>
        </authorList>
    </citation>
    <scope>NUCLEOTIDE SEQUENCE</scope>
    <source>
        <strain evidence="3">CCCM 845</strain>
    </source>
</reference>
<evidence type="ECO:0008006" key="4">
    <source>
        <dbReference type="Google" id="ProtNLM"/>
    </source>
</evidence>
<gene>
    <name evidence="3" type="ORF">PMIC02512_LOCUS2708</name>
</gene>
<feature type="compositionally biased region" description="Basic residues" evidence="1">
    <location>
        <begin position="113"/>
        <end position="126"/>
    </location>
</feature>
<feature type="signal peptide" evidence="2">
    <location>
        <begin position="1"/>
        <end position="17"/>
    </location>
</feature>
<evidence type="ECO:0000256" key="2">
    <source>
        <dbReference type="SAM" id="SignalP"/>
    </source>
</evidence>
<name>A0A7S2X680_PROMC</name>
<accession>A0A7S2X680</accession>
<protein>
    <recommendedName>
        <fullName evidence="4">Secreted protein</fullName>
    </recommendedName>
</protein>
<organism evidence="3">
    <name type="scientific">Prorocentrum micans</name>
    <name type="common">Red tide dinoflagellate</name>
    <dbReference type="NCBI Taxonomy" id="2945"/>
    <lineage>
        <taxon>Eukaryota</taxon>
        <taxon>Sar</taxon>
        <taxon>Alveolata</taxon>
        <taxon>Dinophyceae</taxon>
        <taxon>Prorocentrales</taxon>
        <taxon>Prorocentraceae</taxon>
        <taxon>Prorocentrum</taxon>
    </lineage>
</organism>
<dbReference type="AlphaFoldDB" id="A0A7S2X680"/>
<feature type="region of interest" description="Disordered" evidence="1">
    <location>
        <begin position="83"/>
        <end position="143"/>
    </location>
</feature>
<dbReference type="EMBL" id="HBHN01010051">
    <property type="protein sequence ID" value="CAD9725431.1"/>
    <property type="molecule type" value="Transcribed_RNA"/>
</dbReference>
<proteinExistence type="predicted"/>